<evidence type="ECO:0000313" key="2">
    <source>
        <dbReference type="EMBL" id="EGZ10193.1"/>
    </source>
</evidence>
<sequence length="665" mass="72502">MTSHSSNQLRVNFRGVRIFAVAAFVVGVIGLILVFFSGNGVHLFSIEVSEFSDADRKELLDAYNSRFSNFTSAVNKVIEVAIQPLFAVGILCLGAKWLTSKTGTSILARMSPTFIGAALGFLICNGPTSMNVQLVPGGTYLRMATEDLQVAQVSTPNDNSAWNVSLDERAPNNSALNTILRARYAPAESLNATCQIVLGSVRRFGLQIDLPQVAFDYQDSNWLFDSLPTAIEPKETFELLVRGSGDGISIDGTKDFSFPVDLATARTVYVMALIELYSNLRALWGITSRFKERGFHDFVRDSRAAAIDEWAGDTTEVDDDELEVGDLMAFAGDNFIPAAAMMLQDLVGKVPNIIADEVGASYQVHQLADSLSYVPLTLTIPISTLNAADANQTVPLVERCAPDGCLLYNDSMFGTFDTTNEIKPVVKAAVICGTSGSNCPRLLSSLARLSTDSLKEQSKVLLANSFPTELYDFSELLSAYEVNLVPDALVWRKLVQVDKAFPMLLPRNYVKVDQTAQQYLSDTNNQRFCSMQADSFLKNTLKNHLFAEESLQYWLIRCGFVREQPRPVQVSIPSTNAILSIIGCCGLVALVLAIATTHSHGKSIIEGNSSAPLLAEAMMNTGKFPRTVLKLSVEQRGAEGAQAQVIHIGQVKIAAVEFVEKNQPS</sequence>
<dbReference type="EMBL" id="JH159159">
    <property type="protein sequence ID" value="EGZ10193.1"/>
    <property type="molecule type" value="Genomic_DNA"/>
</dbReference>
<feature type="transmembrane region" description="Helical" evidence="1">
    <location>
        <begin position="80"/>
        <end position="99"/>
    </location>
</feature>
<keyword evidence="1" id="KW-0472">Membrane</keyword>
<reference evidence="2 3" key="1">
    <citation type="journal article" date="2006" name="Science">
        <title>Phytophthora genome sequences uncover evolutionary origins and mechanisms of pathogenesis.</title>
        <authorList>
            <person name="Tyler B.M."/>
            <person name="Tripathy S."/>
            <person name="Zhang X."/>
            <person name="Dehal P."/>
            <person name="Jiang R.H."/>
            <person name="Aerts A."/>
            <person name="Arredondo F.D."/>
            <person name="Baxter L."/>
            <person name="Bensasson D."/>
            <person name="Beynon J.L."/>
            <person name="Chapman J."/>
            <person name="Damasceno C.M."/>
            <person name="Dorrance A.E."/>
            <person name="Dou D."/>
            <person name="Dickerman A.W."/>
            <person name="Dubchak I.L."/>
            <person name="Garbelotto M."/>
            <person name="Gijzen M."/>
            <person name="Gordon S.G."/>
            <person name="Govers F."/>
            <person name="Grunwald N.J."/>
            <person name="Huang W."/>
            <person name="Ivors K.L."/>
            <person name="Jones R.W."/>
            <person name="Kamoun S."/>
            <person name="Krampis K."/>
            <person name="Lamour K.H."/>
            <person name="Lee M.K."/>
            <person name="McDonald W.H."/>
            <person name="Medina M."/>
            <person name="Meijer H.J."/>
            <person name="Nordberg E.K."/>
            <person name="Maclean D.J."/>
            <person name="Ospina-Giraldo M.D."/>
            <person name="Morris P.F."/>
            <person name="Phuntumart V."/>
            <person name="Putnam N.H."/>
            <person name="Rash S."/>
            <person name="Rose J.K."/>
            <person name="Sakihama Y."/>
            <person name="Salamov A.A."/>
            <person name="Savidor A."/>
            <person name="Scheuring C.F."/>
            <person name="Smith B.M."/>
            <person name="Sobral B.W."/>
            <person name="Terry A."/>
            <person name="Torto-Alalibo T.A."/>
            <person name="Win J."/>
            <person name="Xu Z."/>
            <person name="Zhang H."/>
            <person name="Grigoriev I.V."/>
            <person name="Rokhsar D.S."/>
            <person name="Boore J.L."/>
        </authorList>
    </citation>
    <scope>NUCLEOTIDE SEQUENCE [LARGE SCALE GENOMIC DNA]</scope>
    <source>
        <strain evidence="2 3">P6497</strain>
    </source>
</reference>
<dbReference type="InParanoid" id="G5A3H7"/>
<organism evidence="2 3">
    <name type="scientific">Phytophthora sojae (strain P6497)</name>
    <name type="common">Soybean stem and root rot agent</name>
    <name type="synonym">Phytophthora megasperma f. sp. glycines</name>
    <dbReference type="NCBI Taxonomy" id="1094619"/>
    <lineage>
        <taxon>Eukaryota</taxon>
        <taxon>Sar</taxon>
        <taxon>Stramenopiles</taxon>
        <taxon>Oomycota</taxon>
        <taxon>Peronosporomycetes</taxon>
        <taxon>Peronosporales</taxon>
        <taxon>Peronosporaceae</taxon>
        <taxon>Phytophthora</taxon>
    </lineage>
</organism>
<protein>
    <recommendedName>
        <fullName evidence="4">Transmembrane protein</fullName>
    </recommendedName>
</protein>
<name>G5A3H7_PHYSP</name>
<dbReference type="Proteomes" id="UP000002640">
    <property type="component" value="Unassembled WGS sequence"/>
</dbReference>
<keyword evidence="1" id="KW-0812">Transmembrane</keyword>
<dbReference type="AlphaFoldDB" id="G5A3H7"/>
<keyword evidence="3" id="KW-1185">Reference proteome</keyword>
<dbReference type="GeneID" id="20642563"/>
<accession>G5A3H7</accession>
<evidence type="ECO:0000256" key="1">
    <source>
        <dbReference type="SAM" id="Phobius"/>
    </source>
</evidence>
<evidence type="ECO:0000313" key="3">
    <source>
        <dbReference type="Proteomes" id="UP000002640"/>
    </source>
</evidence>
<keyword evidence="1" id="KW-1133">Transmembrane helix</keyword>
<feature type="transmembrane region" description="Helical" evidence="1">
    <location>
        <begin position="106"/>
        <end position="123"/>
    </location>
</feature>
<evidence type="ECO:0008006" key="4">
    <source>
        <dbReference type="Google" id="ProtNLM"/>
    </source>
</evidence>
<dbReference type="KEGG" id="psoj:PHYSODRAFT_305442"/>
<proteinExistence type="predicted"/>
<gene>
    <name evidence="2" type="ORF">PHYSODRAFT_305442</name>
</gene>
<dbReference type="RefSeq" id="XP_009535054.1">
    <property type="nucleotide sequence ID" value="XM_009536759.1"/>
</dbReference>
<feature type="transmembrane region" description="Helical" evidence="1">
    <location>
        <begin position="16"/>
        <end position="36"/>
    </location>
</feature>